<evidence type="ECO:0000313" key="2">
    <source>
        <dbReference type="Proteomes" id="UP000008237"/>
    </source>
</evidence>
<dbReference type="EMBL" id="GL445943">
    <property type="protein sequence ID" value="EFN88751.1"/>
    <property type="molecule type" value="Genomic_DNA"/>
</dbReference>
<feature type="non-terminal residue" evidence="1">
    <location>
        <position position="54"/>
    </location>
</feature>
<dbReference type="Proteomes" id="UP000008237">
    <property type="component" value="Unassembled WGS sequence"/>
</dbReference>
<evidence type="ECO:0000313" key="1">
    <source>
        <dbReference type="EMBL" id="EFN88751.1"/>
    </source>
</evidence>
<dbReference type="AlphaFoldDB" id="E2B6D0"/>
<evidence type="ECO:0008006" key="3">
    <source>
        <dbReference type="Google" id="ProtNLM"/>
    </source>
</evidence>
<feature type="non-terminal residue" evidence="1">
    <location>
        <position position="1"/>
    </location>
</feature>
<protein>
    <recommendedName>
        <fullName evidence="3">Histone-lysine N-methyltransferase SETMAR</fullName>
    </recommendedName>
</protein>
<name>E2B6D0_HARSA</name>
<sequence length="54" mass="6337">VAQAFVENPHLSIRNAAKQHENTRTSVHRILKLIKFHPYKVHLVQELNEVDPNR</sequence>
<accession>E2B6D0</accession>
<gene>
    <name evidence="1" type="ORF">EAI_03345</name>
</gene>
<dbReference type="OMA" id="KQHENTR"/>
<keyword evidence="2" id="KW-1185">Reference proteome</keyword>
<dbReference type="PANTHER" id="PTHR47326">
    <property type="entry name" value="TRANSPOSABLE ELEMENT TC3 TRANSPOSASE-LIKE PROTEIN"/>
    <property type="match status" value="1"/>
</dbReference>
<proteinExistence type="predicted"/>
<dbReference type="PANTHER" id="PTHR47326:SF1">
    <property type="entry name" value="HTH PSQ-TYPE DOMAIN-CONTAINING PROTEIN"/>
    <property type="match status" value="1"/>
</dbReference>
<dbReference type="InParanoid" id="E2B6D0"/>
<organism evidence="2">
    <name type="scientific">Harpegnathos saltator</name>
    <name type="common">Jerdon's jumping ant</name>
    <dbReference type="NCBI Taxonomy" id="610380"/>
    <lineage>
        <taxon>Eukaryota</taxon>
        <taxon>Metazoa</taxon>
        <taxon>Ecdysozoa</taxon>
        <taxon>Arthropoda</taxon>
        <taxon>Hexapoda</taxon>
        <taxon>Insecta</taxon>
        <taxon>Pterygota</taxon>
        <taxon>Neoptera</taxon>
        <taxon>Endopterygota</taxon>
        <taxon>Hymenoptera</taxon>
        <taxon>Apocrita</taxon>
        <taxon>Aculeata</taxon>
        <taxon>Formicoidea</taxon>
        <taxon>Formicidae</taxon>
        <taxon>Ponerinae</taxon>
        <taxon>Ponerini</taxon>
        <taxon>Harpegnathos</taxon>
    </lineage>
</organism>
<reference evidence="1 2" key="1">
    <citation type="journal article" date="2010" name="Science">
        <title>Genomic comparison of the ants Camponotus floridanus and Harpegnathos saltator.</title>
        <authorList>
            <person name="Bonasio R."/>
            <person name="Zhang G."/>
            <person name="Ye C."/>
            <person name="Mutti N.S."/>
            <person name="Fang X."/>
            <person name="Qin N."/>
            <person name="Donahue G."/>
            <person name="Yang P."/>
            <person name="Li Q."/>
            <person name="Li C."/>
            <person name="Zhang P."/>
            <person name="Huang Z."/>
            <person name="Berger S.L."/>
            <person name="Reinberg D."/>
            <person name="Wang J."/>
            <person name="Liebig J."/>
        </authorList>
    </citation>
    <scope>NUCLEOTIDE SEQUENCE [LARGE SCALE GENOMIC DNA]</scope>
    <source>
        <strain evidence="1 2">R22 G/1</strain>
    </source>
</reference>